<dbReference type="AlphaFoldDB" id="A0A455STM2"/>
<evidence type="ECO:0000313" key="1">
    <source>
        <dbReference type="EMBL" id="BBH91727.1"/>
    </source>
</evidence>
<protein>
    <submittedName>
        <fullName evidence="1">Uncharacterized protein</fullName>
    </submittedName>
</protein>
<gene>
    <name evidence="1" type="ORF">KTC_64780</name>
</gene>
<name>A0A455STM2_9CHLR</name>
<dbReference type="EMBL" id="AP019376">
    <property type="protein sequence ID" value="BBH91727.1"/>
    <property type="molecule type" value="Genomic_DNA"/>
</dbReference>
<sequence>MLAIPSNNLSVLHACSRARRTPFPDVYPYIVARIVQIREHPPEQVQRVPGARTIRAFLLRDQEQAQLGVWIPCSVATL</sequence>
<organism evidence="1">
    <name type="scientific">Thermosporothrix sp. COM3</name>
    <dbReference type="NCBI Taxonomy" id="2490863"/>
    <lineage>
        <taxon>Bacteria</taxon>
        <taxon>Bacillati</taxon>
        <taxon>Chloroflexota</taxon>
        <taxon>Ktedonobacteria</taxon>
        <taxon>Ktedonobacterales</taxon>
        <taxon>Thermosporotrichaceae</taxon>
        <taxon>Thermosporothrix</taxon>
    </lineage>
</organism>
<reference evidence="1" key="1">
    <citation type="submission" date="2018-12" db="EMBL/GenBank/DDBJ databases">
        <title>Novel natural products biosynthetic potential of the class Ktedonobacteria.</title>
        <authorList>
            <person name="Zheng Y."/>
            <person name="Saitou A."/>
            <person name="Wang C.M."/>
            <person name="Toyoda A."/>
            <person name="Minakuchi Y."/>
            <person name="Sekiguchi Y."/>
            <person name="Ueda K."/>
            <person name="Takano H."/>
            <person name="Sakai Y."/>
            <person name="Yokota A."/>
            <person name="Yabe S."/>
        </authorList>
    </citation>
    <scope>NUCLEOTIDE SEQUENCE</scope>
    <source>
        <strain evidence="1">COM3</strain>
    </source>
</reference>
<accession>A0A455STM2</accession>
<proteinExistence type="predicted"/>